<dbReference type="EMBL" id="GGFK01013551">
    <property type="protein sequence ID" value="MBW46872.1"/>
    <property type="molecule type" value="Transcribed_RNA"/>
</dbReference>
<evidence type="ECO:0000313" key="1">
    <source>
        <dbReference type="EMBL" id="MBW46872.1"/>
    </source>
</evidence>
<dbReference type="AlphaFoldDB" id="A0A2M4B1M9"/>
<reference evidence="1" key="1">
    <citation type="submission" date="2018-01" db="EMBL/GenBank/DDBJ databases">
        <title>An insight into the sialome of Amazonian anophelines.</title>
        <authorList>
            <person name="Ribeiro J.M."/>
            <person name="Scarpassa V."/>
            <person name="Calvo E."/>
        </authorList>
    </citation>
    <scope>NUCLEOTIDE SEQUENCE</scope>
    <source>
        <tissue evidence="1">Salivary glands</tissue>
    </source>
</reference>
<protein>
    <submittedName>
        <fullName evidence="1">Putative secreted protein</fullName>
    </submittedName>
</protein>
<proteinExistence type="predicted"/>
<name>A0A2M4B1M9_9DIPT</name>
<organism evidence="1">
    <name type="scientific">Anopheles triannulatus</name>
    <dbReference type="NCBI Taxonomy" id="58253"/>
    <lineage>
        <taxon>Eukaryota</taxon>
        <taxon>Metazoa</taxon>
        <taxon>Ecdysozoa</taxon>
        <taxon>Arthropoda</taxon>
        <taxon>Hexapoda</taxon>
        <taxon>Insecta</taxon>
        <taxon>Pterygota</taxon>
        <taxon>Neoptera</taxon>
        <taxon>Endopterygota</taxon>
        <taxon>Diptera</taxon>
        <taxon>Nematocera</taxon>
        <taxon>Culicoidea</taxon>
        <taxon>Culicidae</taxon>
        <taxon>Anophelinae</taxon>
        <taxon>Anopheles</taxon>
    </lineage>
</organism>
<accession>A0A2M4B1M9</accession>
<sequence>MPTAWLFKSVRLGFVFVLTRGCRSTATDRRFFLLLLELIIITGGGGRRLLTIIGTAGGIITDRVLVPRLPFGSRGRLPGARCVRRYQPIATLDVVVCDR</sequence>